<sequence>MNASPNSSPRGTQLQRIADLGFRLIEAVLVLIFTGLIVLVFSNVVMRYLFDTGLVVTDEVSRMMFVWICFLGAIVVARRNEHLDVDLLTAHMSPATAHVARMVALLGVIVCCVVLGVGAWQQTMFNTSNIAPASGLPTAVTYAAPFVGAVGIGLVSLTELISLLIRGPRPPAENTVEHITEKGKAE</sequence>
<dbReference type="GO" id="GO:0015740">
    <property type="term" value="P:C4-dicarboxylate transport"/>
    <property type="evidence" value="ECO:0007669"/>
    <property type="project" value="TreeGrafter"/>
</dbReference>
<comment type="subcellular location">
    <subcellularLocation>
        <location evidence="1 9">Cell inner membrane</location>
        <topology evidence="1 9">Multi-pass membrane protein</topology>
    </subcellularLocation>
</comment>
<evidence type="ECO:0000256" key="5">
    <source>
        <dbReference type="ARBA" id="ARBA00022692"/>
    </source>
</evidence>
<dbReference type="InterPro" id="IPR007387">
    <property type="entry name" value="TRAP_DctQ"/>
</dbReference>
<evidence type="ECO:0000256" key="2">
    <source>
        <dbReference type="ARBA" id="ARBA00022448"/>
    </source>
</evidence>
<dbReference type="Proteomes" id="UP000509322">
    <property type="component" value="Chromosome 2"/>
</dbReference>
<comment type="function">
    <text evidence="9">Part of the tripartite ATP-independent periplasmic (TRAP) transport system.</text>
</comment>
<organism evidence="11 12">
    <name type="scientific">Paracoccus pantotrophus</name>
    <name type="common">Thiosphaera pantotropha</name>
    <dbReference type="NCBI Taxonomy" id="82367"/>
    <lineage>
        <taxon>Bacteria</taxon>
        <taxon>Pseudomonadati</taxon>
        <taxon>Pseudomonadota</taxon>
        <taxon>Alphaproteobacteria</taxon>
        <taxon>Rhodobacterales</taxon>
        <taxon>Paracoccaceae</taxon>
        <taxon>Paracoccus</taxon>
    </lineage>
</organism>
<feature type="transmembrane region" description="Helical" evidence="9">
    <location>
        <begin position="99"/>
        <end position="120"/>
    </location>
</feature>
<evidence type="ECO:0000256" key="9">
    <source>
        <dbReference type="RuleBase" id="RU369079"/>
    </source>
</evidence>
<reference evidence="11 12" key="1">
    <citation type="submission" date="2020-07" db="EMBL/GenBank/DDBJ databases">
        <title>The complete genome of Paracoccus pantotrophus ACCC 10489.</title>
        <authorList>
            <person name="Si Y."/>
        </authorList>
    </citation>
    <scope>NUCLEOTIDE SEQUENCE [LARGE SCALE GENOMIC DNA]</scope>
    <source>
        <strain evidence="11 12">ACCC10489</strain>
    </source>
</reference>
<evidence type="ECO:0000313" key="11">
    <source>
        <dbReference type="EMBL" id="QLH15198.1"/>
    </source>
</evidence>
<dbReference type="AlphaFoldDB" id="A0A7H9BWK8"/>
<dbReference type="GO" id="GO:0005886">
    <property type="term" value="C:plasma membrane"/>
    <property type="evidence" value="ECO:0007669"/>
    <property type="project" value="UniProtKB-SubCell"/>
</dbReference>
<feature type="transmembrane region" description="Helical" evidence="9">
    <location>
        <begin position="20"/>
        <end position="41"/>
    </location>
</feature>
<feature type="transmembrane region" description="Helical" evidence="9">
    <location>
        <begin position="61"/>
        <end position="78"/>
    </location>
</feature>
<keyword evidence="5 9" id="KW-0812">Transmembrane</keyword>
<dbReference type="GO" id="GO:0022857">
    <property type="term" value="F:transmembrane transporter activity"/>
    <property type="evidence" value="ECO:0007669"/>
    <property type="project" value="UniProtKB-UniRule"/>
</dbReference>
<keyword evidence="2 9" id="KW-0813">Transport</keyword>
<evidence type="ECO:0000256" key="8">
    <source>
        <dbReference type="ARBA" id="ARBA00038436"/>
    </source>
</evidence>
<dbReference type="RefSeq" id="WP_024845567.1">
    <property type="nucleotide sequence ID" value="NZ_CP038203.1"/>
</dbReference>
<keyword evidence="3" id="KW-1003">Cell membrane</keyword>
<keyword evidence="7 9" id="KW-0472">Membrane</keyword>
<proteinExistence type="inferred from homology"/>
<evidence type="ECO:0000256" key="3">
    <source>
        <dbReference type="ARBA" id="ARBA00022475"/>
    </source>
</evidence>
<evidence type="ECO:0000313" key="12">
    <source>
        <dbReference type="Proteomes" id="UP000509322"/>
    </source>
</evidence>
<comment type="subunit">
    <text evidence="9">The complex comprises the extracytoplasmic solute receptor protein and the two transmembrane proteins.</text>
</comment>
<evidence type="ECO:0000256" key="6">
    <source>
        <dbReference type="ARBA" id="ARBA00022989"/>
    </source>
</evidence>
<dbReference type="EMBL" id="CP058690">
    <property type="protein sequence ID" value="QLH15198.1"/>
    <property type="molecule type" value="Genomic_DNA"/>
</dbReference>
<comment type="similarity">
    <text evidence="8 9">Belongs to the TRAP transporter small permease family.</text>
</comment>
<evidence type="ECO:0000256" key="1">
    <source>
        <dbReference type="ARBA" id="ARBA00004429"/>
    </source>
</evidence>
<keyword evidence="6 9" id="KW-1133">Transmembrane helix</keyword>
<dbReference type="PANTHER" id="PTHR35011:SF2">
    <property type="entry name" value="2,3-DIKETO-L-GULONATE TRAP TRANSPORTER SMALL PERMEASE PROTEIN YIAM"/>
    <property type="match status" value="1"/>
</dbReference>
<feature type="domain" description="Tripartite ATP-independent periplasmic transporters DctQ component" evidence="10">
    <location>
        <begin position="36"/>
        <end position="164"/>
    </location>
</feature>
<accession>A0A7H9BWK8</accession>
<dbReference type="Pfam" id="PF04290">
    <property type="entry name" value="DctQ"/>
    <property type="match status" value="1"/>
</dbReference>
<evidence type="ECO:0000259" key="10">
    <source>
        <dbReference type="Pfam" id="PF04290"/>
    </source>
</evidence>
<feature type="transmembrane region" description="Helical" evidence="9">
    <location>
        <begin position="140"/>
        <end position="165"/>
    </location>
</feature>
<keyword evidence="4 9" id="KW-0997">Cell inner membrane</keyword>
<dbReference type="PANTHER" id="PTHR35011">
    <property type="entry name" value="2,3-DIKETO-L-GULONATE TRAP TRANSPORTER SMALL PERMEASE PROTEIN YIAM"/>
    <property type="match status" value="1"/>
</dbReference>
<evidence type="ECO:0000256" key="4">
    <source>
        <dbReference type="ARBA" id="ARBA00022519"/>
    </source>
</evidence>
<dbReference type="InterPro" id="IPR055348">
    <property type="entry name" value="DctQ"/>
</dbReference>
<evidence type="ECO:0000256" key="7">
    <source>
        <dbReference type="ARBA" id="ARBA00023136"/>
    </source>
</evidence>
<gene>
    <name evidence="11" type="ORF">HYQ43_13300</name>
</gene>
<name>A0A7H9BWK8_PARPN</name>
<protein>
    <recommendedName>
        <fullName evidence="9">TRAP transporter small permease protein</fullName>
    </recommendedName>
</protein>